<gene>
    <name evidence="3" type="ORF">ACFPYI_11200</name>
</gene>
<evidence type="ECO:0000256" key="1">
    <source>
        <dbReference type="SAM" id="MobiDB-lite"/>
    </source>
</evidence>
<dbReference type="PROSITE" id="PS51257">
    <property type="entry name" value="PROKAR_LIPOPROTEIN"/>
    <property type="match status" value="1"/>
</dbReference>
<dbReference type="PANTHER" id="PTHR19328:SF13">
    <property type="entry name" value="HIPL1 PROTEIN"/>
    <property type="match status" value="1"/>
</dbReference>
<evidence type="ECO:0000313" key="3">
    <source>
        <dbReference type="EMBL" id="MFC5971898.1"/>
    </source>
</evidence>
<organism evidence="3 4">
    <name type="scientific">Halomarina salina</name>
    <dbReference type="NCBI Taxonomy" id="1872699"/>
    <lineage>
        <taxon>Archaea</taxon>
        <taxon>Methanobacteriati</taxon>
        <taxon>Methanobacteriota</taxon>
        <taxon>Stenosarchaea group</taxon>
        <taxon>Halobacteria</taxon>
        <taxon>Halobacteriales</taxon>
        <taxon>Natronomonadaceae</taxon>
        <taxon>Halomarina</taxon>
    </lineage>
</organism>
<dbReference type="EMBL" id="JBHSQH010000001">
    <property type="protein sequence ID" value="MFC5971898.1"/>
    <property type="molecule type" value="Genomic_DNA"/>
</dbReference>
<dbReference type="Gene3D" id="2.120.10.30">
    <property type="entry name" value="TolB, C-terminal domain"/>
    <property type="match status" value="1"/>
</dbReference>
<protein>
    <submittedName>
        <fullName evidence="3">PQQ-dependent sugar dehydrogenase</fullName>
    </submittedName>
</protein>
<name>A0ABD5RN19_9EURY</name>
<dbReference type="AlphaFoldDB" id="A0ABD5RN19"/>
<feature type="region of interest" description="Disordered" evidence="1">
    <location>
        <begin position="352"/>
        <end position="388"/>
    </location>
</feature>
<dbReference type="InterPro" id="IPR012938">
    <property type="entry name" value="Glc/Sorbosone_DH"/>
</dbReference>
<feature type="region of interest" description="Disordered" evidence="1">
    <location>
        <begin position="20"/>
        <end position="46"/>
    </location>
</feature>
<evidence type="ECO:0000313" key="4">
    <source>
        <dbReference type="Proteomes" id="UP001596099"/>
    </source>
</evidence>
<dbReference type="PANTHER" id="PTHR19328">
    <property type="entry name" value="HEDGEHOG-INTERACTING PROTEIN"/>
    <property type="match status" value="1"/>
</dbReference>
<dbReference type="RefSeq" id="WP_247414777.1">
    <property type="nucleotide sequence ID" value="NZ_JALLGW010000001.1"/>
</dbReference>
<dbReference type="Proteomes" id="UP001596099">
    <property type="component" value="Unassembled WGS sequence"/>
</dbReference>
<reference evidence="3 4" key="1">
    <citation type="journal article" date="2019" name="Int. J. Syst. Evol. Microbiol.">
        <title>The Global Catalogue of Microorganisms (GCM) 10K type strain sequencing project: providing services to taxonomists for standard genome sequencing and annotation.</title>
        <authorList>
            <consortium name="The Broad Institute Genomics Platform"/>
            <consortium name="The Broad Institute Genome Sequencing Center for Infectious Disease"/>
            <person name="Wu L."/>
            <person name="Ma J."/>
        </authorList>
    </citation>
    <scope>NUCLEOTIDE SEQUENCE [LARGE SCALE GENOMIC DNA]</scope>
    <source>
        <strain evidence="3 4">CGMCC 1.12543</strain>
    </source>
</reference>
<feature type="compositionally biased region" description="Low complexity" evidence="1">
    <location>
        <begin position="30"/>
        <end position="46"/>
    </location>
</feature>
<dbReference type="SUPFAM" id="SSF50952">
    <property type="entry name" value="Soluble quinoprotein glucose dehydrogenase"/>
    <property type="match status" value="1"/>
</dbReference>
<accession>A0ABD5RN19</accession>
<dbReference type="Pfam" id="PF07995">
    <property type="entry name" value="GSDH"/>
    <property type="match status" value="1"/>
</dbReference>
<feature type="domain" description="Glucose/Sorbosone dehydrogenase" evidence="2">
    <location>
        <begin position="66"/>
        <end position="369"/>
    </location>
</feature>
<evidence type="ECO:0000259" key="2">
    <source>
        <dbReference type="Pfam" id="PF07995"/>
    </source>
</evidence>
<comment type="caution">
    <text evidence="3">The sequence shown here is derived from an EMBL/GenBank/DDBJ whole genome shotgun (WGS) entry which is preliminary data.</text>
</comment>
<keyword evidence="4" id="KW-1185">Reference proteome</keyword>
<sequence length="388" mass="41245">MDRRTYLRVAGTGVLAGLAGCSGIDGGTDPGPTATDTDGATGTDGTVTTTAGDGQRVVAETVATGLDVPWGVAFPGDDPAEVYLTERPGRVVRLRDGERTVLADLTSTGATGEGGLMGLALHPEDQSIAFTCQTYTADGETRNRVLRHDTDDDWNFEPVFEGIPGARYHDGGRLLVWDGALYVTAGDATVADLAQDPERLNGSVLRLAFDGEPHPDNPDVGHPAVFTYGHRNPQGLAVKGGALYQTEHGPDTDDEVNRLEAGGNYGWPVVRGVESGDDDQFVPALASYTPTIAPAGLAVYPTDGAVRAWRGDLLFGTLSGTHLHRVRLDEDDEVVEDERLFEGEFGRLRTTSIGPDGHLYATTSNRDGRGSPSESDDRLLRFRPAEGE</sequence>
<proteinExistence type="predicted"/>
<feature type="compositionally biased region" description="Basic and acidic residues" evidence="1">
    <location>
        <begin position="375"/>
        <end position="388"/>
    </location>
</feature>
<dbReference type="InterPro" id="IPR011041">
    <property type="entry name" value="Quinoprot_gluc/sorb_DH_b-prop"/>
</dbReference>
<dbReference type="InterPro" id="IPR011042">
    <property type="entry name" value="6-blade_b-propeller_TolB-like"/>
</dbReference>